<feature type="domain" description="MoaF C-terminal" evidence="2">
    <location>
        <begin position="151"/>
        <end position="262"/>
    </location>
</feature>
<sequence>MTSSATVLDFVPHDQWPTIEQLAQGYDEYLMPQSTGLANRRFLFLFDNGWEIDHQFDSGGNLTWDILEGGEHTGLKATQPYKAFEVRPGIFFVNFYKEQFQEQVSIVLDTLGGRVLNAISGYEQRANGETRTHTQFVQAALADHPAPNNFETTDELVGKRMLYRYSPRDWYEHIYLNKGTFAWHCLSGVEKGLADTEKLGVWKIAEACYLLTWSERVMPVESFIITDLQHKRSTGSFFCWDPKPAKPLRMLFGSHAEFVNQTDYPDNQPG</sequence>
<dbReference type="Proteomes" id="UP000325645">
    <property type="component" value="Unassembled WGS sequence"/>
</dbReference>
<dbReference type="InterPro" id="IPR012674">
    <property type="entry name" value="Calycin"/>
</dbReference>
<evidence type="ECO:0000313" key="3">
    <source>
        <dbReference type="EMBL" id="VVQ35477.1"/>
    </source>
</evidence>
<gene>
    <name evidence="3" type="ORF">PS943_04365</name>
</gene>
<dbReference type="InterPro" id="IPR024724">
    <property type="entry name" value="MoaF_N"/>
</dbReference>
<dbReference type="EMBL" id="CABVJH010000008">
    <property type="protein sequence ID" value="VVQ35477.1"/>
    <property type="molecule type" value="Genomic_DNA"/>
</dbReference>
<proteinExistence type="predicted"/>
<reference evidence="3 4" key="1">
    <citation type="submission" date="2019-09" db="EMBL/GenBank/DDBJ databases">
        <authorList>
            <person name="Chandra G."/>
            <person name="Truman W A."/>
        </authorList>
    </citation>
    <scope>NUCLEOTIDE SEQUENCE [LARGE SCALE GENOMIC DNA]</scope>
    <source>
        <strain evidence="3">PS943</strain>
    </source>
</reference>
<dbReference type="InterPro" id="IPR035348">
    <property type="entry name" value="MoaF_C"/>
</dbReference>
<evidence type="ECO:0000259" key="2">
    <source>
        <dbReference type="Pfam" id="PF17409"/>
    </source>
</evidence>
<name>A0A5E7WLI0_PSEFL</name>
<dbReference type="Pfam" id="PF10703">
    <property type="entry name" value="MoaF"/>
    <property type="match status" value="1"/>
</dbReference>
<dbReference type="RefSeq" id="WP_150658055.1">
    <property type="nucleotide sequence ID" value="NZ_CABVJH010000008.1"/>
</dbReference>
<dbReference type="Pfam" id="PF17409">
    <property type="entry name" value="MoaF_C"/>
    <property type="match status" value="1"/>
</dbReference>
<dbReference type="Gene3D" id="2.40.128.20">
    <property type="match status" value="2"/>
</dbReference>
<accession>A0A5E7WLI0</accession>
<organism evidence="3 4">
    <name type="scientific">Pseudomonas fluorescens</name>
    <dbReference type="NCBI Taxonomy" id="294"/>
    <lineage>
        <taxon>Bacteria</taxon>
        <taxon>Pseudomonadati</taxon>
        <taxon>Pseudomonadota</taxon>
        <taxon>Gammaproteobacteria</taxon>
        <taxon>Pseudomonadales</taxon>
        <taxon>Pseudomonadaceae</taxon>
        <taxon>Pseudomonas</taxon>
    </lineage>
</organism>
<feature type="domain" description="Molybdenum cofactor biosynthesis protein F N-terminal" evidence="1">
    <location>
        <begin position="15"/>
        <end position="122"/>
    </location>
</feature>
<evidence type="ECO:0000313" key="4">
    <source>
        <dbReference type="Proteomes" id="UP000325645"/>
    </source>
</evidence>
<dbReference type="AlphaFoldDB" id="A0A5E7WLI0"/>
<evidence type="ECO:0000259" key="1">
    <source>
        <dbReference type="Pfam" id="PF10703"/>
    </source>
</evidence>
<evidence type="ECO:0008006" key="5">
    <source>
        <dbReference type="Google" id="ProtNLM"/>
    </source>
</evidence>
<protein>
    <recommendedName>
        <fullName evidence="5">Molybdenum cofactor biosynthesis protein F</fullName>
    </recommendedName>
</protein>